<reference evidence="1 2" key="1">
    <citation type="journal article" date="2018" name="PLoS Genet.">
        <title>Population sequencing reveals clonal diversity and ancestral inbreeding in the grapevine cultivar Chardonnay.</title>
        <authorList>
            <person name="Roach M.J."/>
            <person name="Johnson D.L."/>
            <person name="Bohlmann J."/>
            <person name="van Vuuren H.J."/>
            <person name="Jones S.J."/>
            <person name="Pretorius I.S."/>
            <person name="Schmidt S.A."/>
            <person name="Borneman A.R."/>
        </authorList>
    </citation>
    <scope>NUCLEOTIDE SEQUENCE [LARGE SCALE GENOMIC DNA]</scope>
    <source>
        <strain evidence="2">cv. Chardonnay</strain>
        <tissue evidence="1">Leaf</tissue>
    </source>
</reference>
<gene>
    <name evidence="1" type="ORF">CK203_027898</name>
</gene>
<dbReference type="InterPro" id="IPR043128">
    <property type="entry name" value="Rev_trsase/Diguanyl_cyclase"/>
</dbReference>
<accession>A0A438J3S1</accession>
<evidence type="ECO:0000313" key="2">
    <source>
        <dbReference type="Proteomes" id="UP000288805"/>
    </source>
</evidence>
<proteinExistence type="predicted"/>
<dbReference type="PANTHER" id="PTHR33240">
    <property type="entry name" value="OS08G0508500 PROTEIN"/>
    <property type="match status" value="1"/>
</dbReference>
<evidence type="ECO:0000313" key="1">
    <source>
        <dbReference type="EMBL" id="RVX03610.1"/>
    </source>
</evidence>
<dbReference type="EMBL" id="QGNW01000065">
    <property type="protein sequence ID" value="RVX03610.1"/>
    <property type="molecule type" value="Genomic_DNA"/>
</dbReference>
<sequence length="312" mass="35085">MRPVDGIVTFPFVKASRVLQPHEDALVLTLGISGFDVRRVLIDPGSSTDLLQMSAYKQMDYLLSALENLGSITLNIQFSVVEDLSHFNAIMGCAWLHRMKVVPSTYHQMVSYLIENGQINLLGNQLAMCQCYQVALDSEHPATDPLQPLSLSHDTGKITYTSSLLTSDELELLESVFQWNKDVFAWTHSDMPGIHPSMASHRLNVIPSSHPIRQKHMEETFRLMRAYNMKLNLAKCTFGVCVGKFLGFMVTQRGIEVNPNKIKVVLETLAPSSKKELQHLTGRLVAFQLFIARFTDKLRHFFLTLNGASTFG</sequence>
<dbReference type="Gene3D" id="3.30.70.270">
    <property type="match status" value="1"/>
</dbReference>
<name>A0A438J3S1_VITVI</name>
<comment type="caution">
    <text evidence="1">The sequence shown here is derived from an EMBL/GenBank/DDBJ whole genome shotgun (WGS) entry which is preliminary data.</text>
</comment>
<dbReference type="SUPFAM" id="SSF56672">
    <property type="entry name" value="DNA/RNA polymerases"/>
    <property type="match status" value="1"/>
</dbReference>
<dbReference type="PANTHER" id="PTHR33240:SF15">
    <property type="entry name" value="GAG-PRO-LIKE PROTEIN"/>
    <property type="match status" value="1"/>
</dbReference>
<protein>
    <submittedName>
        <fullName evidence="1">Uncharacterized protein</fullName>
    </submittedName>
</protein>
<organism evidence="1 2">
    <name type="scientific">Vitis vinifera</name>
    <name type="common">Grape</name>
    <dbReference type="NCBI Taxonomy" id="29760"/>
    <lineage>
        <taxon>Eukaryota</taxon>
        <taxon>Viridiplantae</taxon>
        <taxon>Streptophyta</taxon>
        <taxon>Embryophyta</taxon>
        <taxon>Tracheophyta</taxon>
        <taxon>Spermatophyta</taxon>
        <taxon>Magnoliopsida</taxon>
        <taxon>eudicotyledons</taxon>
        <taxon>Gunneridae</taxon>
        <taxon>Pentapetalae</taxon>
        <taxon>rosids</taxon>
        <taxon>Vitales</taxon>
        <taxon>Vitaceae</taxon>
        <taxon>Viteae</taxon>
        <taxon>Vitis</taxon>
    </lineage>
</organism>
<dbReference type="InterPro" id="IPR043502">
    <property type="entry name" value="DNA/RNA_pol_sf"/>
</dbReference>
<dbReference type="AlphaFoldDB" id="A0A438J3S1"/>
<dbReference type="Proteomes" id="UP000288805">
    <property type="component" value="Unassembled WGS sequence"/>
</dbReference>